<keyword evidence="1" id="KW-0732">Signal</keyword>
<dbReference type="RefSeq" id="WP_207366704.1">
    <property type="nucleotide sequence ID" value="NZ_JAFMYV010000012.1"/>
</dbReference>
<feature type="chain" id="PRO_5036715135" description="Lipoprotein" evidence="1">
    <location>
        <begin position="17"/>
        <end position="241"/>
    </location>
</feature>
<proteinExistence type="predicted"/>
<gene>
    <name evidence="2" type="ORF">J2I47_21645</name>
</gene>
<dbReference type="EMBL" id="JAFMYV010000012">
    <property type="protein sequence ID" value="MBO0939174.1"/>
    <property type="molecule type" value="Genomic_DNA"/>
</dbReference>
<name>A0A939K572_9BACT</name>
<protein>
    <recommendedName>
        <fullName evidence="4">Lipoprotein</fullName>
    </recommendedName>
</protein>
<comment type="caution">
    <text evidence="2">The sequence shown here is derived from an EMBL/GenBank/DDBJ whole genome shotgun (WGS) entry which is preliminary data.</text>
</comment>
<dbReference type="Proteomes" id="UP000664034">
    <property type="component" value="Unassembled WGS sequence"/>
</dbReference>
<dbReference type="PROSITE" id="PS51257">
    <property type="entry name" value="PROKAR_LIPOPROTEIN"/>
    <property type="match status" value="1"/>
</dbReference>
<organism evidence="2 3">
    <name type="scientific">Fibrella rubiginis</name>
    <dbReference type="NCBI Taxonomy" id="2817060"/>
    <lineage>
        <taxon>Bacteria</taxon>
        <taxon>Pseudomonadati</taxon>
        <taxon>Bacteroidota</taxon>
        <taxon>Cytophagia</taxon>
        <taxon>Cytophagales</taxon>
        <taxon>Spirosomataceae</taxon>
        <taxon>Fibrella</taxon>
    </lineage>
</organism>
<accession>A0A939K572</accession>
<evidence type="ECO:0000256" key="1">
    <source>
        <dbReference type="SAM" id="SignalP"/>
    </source>
</evidence>
<evidence type="ECO:0000313" key="3">
    <source>
        <dbReference type="Proteomes" id="UP000664034"/>
    </source>
</evidence>
<keyword evidence="3" id="KW-1185">Reference proteome</keyword>
<feature type="signal peptide" evidence="1">
    <location>
        <begin position="1"/>
        <end position="16"/>
    </location>
</feature>
<dbReference type="AlphaFoldDB" id="A0A939K572"/>
<evidence type="ECO:0000313" key="2">
    <source>
        <dbReference type="EMBL" id="MBO0939174.1"/>
    </source>
</evidence>
<evidence type="ECO:0008006" key="4">
    <source>
        <dbReference type="Google" id="ProtNLM"/>
    </source>
</evidence>
<reference evidence="2" key="1">
    <citation type="submission" date="2021-03" db="EMBL/GenBank/DDBJ databases">
        <title>Fibrella sp. HMF5335 genome sequencing and assembly.</title>
        <authorList>
            <person name="Kang H."/>
            <person name="Kim H."/>
            <person name="Bae S."/>
            <person name="Joh K."/>
        </authorList>
    </citation>
    <scope>NUCLEOTIDE SEQUENCE</scope>
    <source>
        <strain evidence="2">HMF5335</strain>
    </source>
</reference>
<sequence>MKKLVCVLGFSTVLFAACQQPSSDLAPVTPDAARAEATPTKCSSPLSVKIKSSYKDYDRLYLFEAMYVGRNGKDSTLAASVYQDLINGDEVTFADLAYNKPVRVRFYENEQDKTKFISSGIFSSCGQGGADFDFKSFKPAVTASPVTFQVKFPCTDVDNKKLPATVAVEFRQTGTSQWLPLTTLNRNDVKKNLLETSTYRVIKGKSYDVRMLVFSSLLTQNATLLNKDVWEVPVKSTNFCK</sequence>